<comment type="caution">
    <text evidence="2">The sequence shown here is derived from an EMBL/GenBank/DDBJ whole genome shotgun (WGS) entry which is preliminary data.</text>
</comment>
<evidence type="ECO:0000256" key="1">
    <source>
        <dbReference type="SAM" id="MobiDB-lite"/>
    </source>
</evidence>
<proteinExistence type="predicted"/>
<evidence type="ECO:0000313" key="2">
    <source>
        <dbReference type="EMBL" id="KAA8911229.1"/>
    </source>
</evidence>
<dbReference type="EMBL" id="VXIS01000038">
    <property type="protein sequence ID" value="KAA8911229.1"/>
    <property type="molecule type" value="Genomic_DNA"/>
</dbReference>
<keyword evidence="3" id="KW-1185">Reference proteome</keyword>
<protein>
    <submittedName>
        <fullName evidence="2">Uncharacterized protein</fullName>
    </submittedName>
</protein>
<feature type="region of interest" description="Disordered" evidence="1">
    <location>
        <begin position="130"/>
        <end position="176"/>
    </location>
</feature>
<organism evidence="2 3">
    <name type="scientific">Sphaerosporella brunnea</name>
    <dbReference type="NCBI Taxonomy" id="1250544"/>
    <lineage>
        <taxon>Eukaryota</taxon>
        <taxon>Fungi</taxon>
        <taxon>Dikarya</taxon>
        <taxon>Ascomycota</taxon>
        <taxon>Pezizomycotina</taxon>
        <taxon>Pezizomycetes</taxon>
        <taxon>Pezizales</taxon>
        <taxon>Pyronemataceae</taxon>
        <taxon>Sphaerosporella</taxon>
    </lineage>
</organism>
<reference evidence="2 3" key="1">
    <citation type="submission" date="2019-09" db="EMBL/GenBank/DDBJ databases">
        <title>Draft genome of the ectomycorrhizal ascomycete Sphaerosporella brunnea.</title>
        <authorList>
            <consortium name="DOE Joint Genome Institute"/>
            <person name="Benucci G.M."/>
            <person name="Marozzi G."/>
            <person name="Antonielli L."/>
            <person name="Sanchez S."/>
            <person name="Marco P."/>
            <person name="Wang X."/>
            <person name="Falini L.B."/>
            <person name="Barry K."/>
            <person name="Haridas S."/>
            <person name="Lipzen A."/>
            <person name="Labutti K."/>
            <person name="Grigoriev I.V."/>
            <person name="Murat C."/>
            <person name="Martin F."/>
            <person name="Albertini E."/>
            <person name="Donnini D."/>
            <person name="Bonito G."/>
        </authorList>
    </citation>
    <scope>NUCLEOTIDE SEQUENCE [LARGE SCALE GENOMIC DNA]</scope>
    <source>
        <strain evidence="2 3">Sb_GMNB300</strain>
    </source>
</reference>
<dbReference type="AlphaFoldDB" id="A0A5J5F467"/>
<dbReference type="InParanoid" id="A0A5J5F467"/>
<dbReference type="Proteomes" id="UP000326924">
    <property type="component" value="Unassembled WGS sequence"/>
</dbReference>
<evidence type="ECO:0000313" key="3">
    <source>
        <dbReference type="Proteomes" id="UP000326924"/>
    </source>
</evidence>
<name>A0A5J5F467_9PEZI</name>
<accession>A0A5J5F467</accession>
<gene>
    <name evidence="2" type="ORF">FN846DRAFT_887954</name>
</gene>
<feature type="compositionally biased region" description="Polar residues" evidence="1">
    <location>
        <begin position="19"/>
        <end position="38"/>
    </location>
</feature>
<feature type="region of interest" description="Disordered" evidence="1">
    <location>
        <begin position="1"/>
        <end position="45"/>
    </location>
</feature>
<sequence>MTATFPPSTARRRRVAIGPTSSSDRSSVHTNSADQTVPSPIEADQFQSLGPATAHVTCASIAPPPTEAATAAADSALSHNHARRAAAWTAPVARRTRTPAIQHFAPRSPPSNNRFPAAGRYASRWQQQRLAAHRNADCAADTPPDQRLLTRQPCHPKPSAQMPQPSSWRCPGLRVL</sequence>